<dbReference type="SUPFAM" id="SSF69279">
    <property type="entry name" value="Phage tail proteins"/>
    <property type="match status" value="1"/>
</dbReference>
<proteinExistence type="predicted"/>
<organism evidence="1">
    <name type="scientific">Myoviridae sp. ctNYa18</name>
    <dbReference type="NCBI Taxonomy" id="2825090"/>
    <lineage>
        <taxon>Viruses</taxon>
        <taxon>Duplodnaviria</taxon>
        <taxon>Heunggongvirae</taxon>
        <taxon>Uroviricota</taxon>
        <taxon>Caudoviricetes</taxon>
    </lineage>
</organism>
<reference evidence="1" key="1">
    <citation type="journal article" date="2021" name="Proc. Natl. Acad. Sci. U.S.A.">
        <title>A Catalog of Tens of Thousands of Viruses from Human Metagenomes Reveals Hidden Associations with Chronic Diseases.</title>
        <authorList>
            <person name="Tisza M.J."/>
            <person name="Buck C.B."/>
        </authorList>
    </citation>
    <scope>NUCLEOTIDE SEQUENCE</scope>
    <source>
        <strain evidence="1">CtNYa18</strain>
    </source>
</reference>
<accession>A0A8S5PH10</accession>
<dbReference type="EMBL" id="BK015422">
    <property type="protein sequence ID" value="DAE05968.1"/>
    <property type="molecule type" value="Genomic_DNA"/>
</dbReference>
<sequence>MQAVSSNFISKVNAPRKQTDFAVMLGWSKQINPTTRFFNLDSSALDGGDFLKGSGDVVTFFDKYAYTDESRYVKNFKISKKVSSYSWGVVTAQATITLNNTTGRFLPEKDPVIGKFIKAGRPIKILTGYDGEMITNFVGFVGTPTINIVEQTVELTAFDAITYLDTKYSNLPAFVGKFAHEIVRDLLIEQGFSTNQFEIDRSQQVAIGYLSPKDKSVTDLLKELAEAEAALVFVDEQGIIRFWNRTHLAKTQQTAHTFSYSNLTNLQIKSTPVINSAQVVAKPFKVQAFQKLWELEQGSEQTKIRAGKTIDIFAEFQDSVGDFYAVSVDRPVHASSNSGTSMYSGTRNYDGGGGAINVQLVSVYNFGSTYKMTFRNNSSVDGYINRIQLWGVPAKVTQVITENAVSEPSIEQYGVNPDTSTGVGAEILKIENNLVQDVGGARAIANNIVTLYSNPNRQFKLDNFFVPYLQIGDTVDLQIDELADSFSCFITSYELAGGVNANFRQSLEVEERPKVSVFELDKSTLDGGDVLAN</sequence>
<evidence type="ECO:0000313" key="1">
    <source>
        <dbReference type="EMBL" id="DAE05968.1"/>
    </source>
</evidence>
<protein>
    <submittedName>
        <fullName evidence="1">Tail protein</fullName>
    </submittedName>
</protein>
<name>A0A8S5PH10_9CAUD</name>